<dbReference type="Proteomes" id="UP000001194">
    <property type="component" value="Unassembled WGS sequence"/>
</dbReference>
<dbReference type="AlphaFoldDB" id="B0DCW2"/>
<gene>
    <name evidence="1" type="ORF">LACBIDRAFT_298452</name>
</gene>
<name>B0DCW2_LACBS</name>
<protein>
    <submittedName>
        <fullName evidence="1">Predicted protein</fullName>
    </submittedName>
</protein>
<keyword evidence="2" id="KW-1185">Reference proteome</keyword>
<organism evidence="2">
    <name type="scientific">Laccaria bicolor (strain S238N-H82 / ATCC MYA-4686)</name>
    <name type="common">Bicoloured deceiver</name>
    <name type="synonym">Laccaria laccata var. bicolor</name>
    <dbReference type="NCBI Taxonomy" id="486041"/>
    <lineage>
        <taxon>Eukaryota</taxon>
        <taxon>Fungi</taxon>
        <taxon>Dikarya</taxon>
        <taxon>Basidiomycota</taxon>
        <taxon>Agaricomycotina</taxon>
        <taxon>Agaricomycetes</taxon>
        <taxon>Agaricomycetidae</taxon>
        <taxon>Agaricales</taxon>
        <taxon>Agaricineae</taxon>
        <taxon>Hydnangiaceae</taxon>
        <taxon>Laccaria</taxon>
    </lineage>
</organism>
<dbReference type="HOGENOM" id="CLU_2085237_0_0_1"/>
<dbReference type="KEGG" id="lbc:LACBIDRAFT_298452"/>
<dbReference type="EMBL" id="DS547104">
    <property type="protein sequence ID" value="EDR07366.1"/>
    <property type="molecule type" value="Genomic_DNA"/>
</dbReference>
<reference evidence="1 2" key="1">
    <citation type="journal article" date="2008" name="Nature">
        <title>The genome of Laccaria bicolor provides insights into mycorrhizal symbiosis.</title>
        <authorList>
            <person name="Martin F."/>
            <person name="Aerts A."/>
            <person name="Ahren D."/>
            <person name="Brun A."/>
            <person name="Danchin E.G.J."/>
            <person name="Duchaussoy F."/>
            <person name="Gibon J."/>
            <person name="Kohler A."/>
            <person name="Lindquist E."/>
            <person name="Pereda V."/>
            <person name="Salamov A."/>
            <person name="Shapiro H.J."/>
            <person name="Wuyts J."/>
            <person name="Blaudez D."/>
            <person name="Buee M."/>
            <person name="Brokstein P."/>
            <person name="Canbaeck B."/>
            <person name="Cohen D."/>
            <person name="Courty P.E."/>
            <person name="Coutinho P.M."/>
            <person name="Delaruelle C."/>
            <person name="Detter J.C."/>
            <person name="Deveau A."/>
            <person name="DiFazio S."/>
            <person name="Duplessis S."/>
            <person name="Fraissinet-Tachet L."/>
            <person name="Lucic E."/>
            <person name="Frey-Klett P."/>
            <person name="Fourrey C."/>
            <person name="Feussner I."/>
            <person name="Gay G."/>
            <person name="Grimwood J."/>
            <person name="Hoegger P.J."/>
            <person name="Jain P."/>
            <person name="Kilaru S."/>
            <person name="Labbe J."/>
            <person name="Lin Y.C."/>
            <person name="Legue V."/>
            <person name="Le Tacon F."/>
            <person name="Marmeisse R."/>
            <person name="Melayah D."/>
            <person name="Montanini B."/>
            <person name="Muratet M."/>
            <person name="Nehls U."/>
            <person name="Niculita-Hirzel H."/>
            <person name="Oudot-Le Secq M.P."/>
            <person name="Peter M."/>
            <person name="Quesneville H."/>
            <person name="Rajashekar B."/>
            <person name="Reich M."/>
            <person name="Rouhier N."/>
            <person name="Schmutz J."/>
            <person name="Yin T."/>
            <person name="Chalot M."/>
            <person name="Henrissat B."/>
            <person name="Kuees U."/>
            <person name="Lucas S."/>
            <person name="Van de Peer Y."/>
            <person name="Podila G.K."/>
            <person name="Polle A."/>
            <person name="Pukkila P.J."/>
            <person name="Richardson P.M."/>
            <person name="Rouze P."/>
            <person name="Sanders I.R."/>
            <person name="Stajich J.E."/>
            <person name="Tunlid A."/>
            <person name="Tuskan G."/>
            <person name="Grigoriev I.V."/>
        </authorList>
    </citation>
    <scope>NUCLEOTIDE SEQUENCE [LARGE SCALE GENOMIC DNA]</scope>
    <source>
        <strain evidence="2">S238N-H82 / ATCC MYA-4686</strain>
    </source>
</reference>
<dbReference type="GeneID" id="6077559"/>
<proteinExistence type="predicted"/>
<dbReference type="OrthoDB" id="291007at2759"/>
<dbReference type="RefSeq" id="XP_001881758.1">
    <property type="nucleotide sequence ID" value="XM_001881723.1"/>
</dbReference>
<dbReference type="InParanoid" id="B0DCW2"/>
<evidence type="ECO:0000313" key="2">
    <source>
        <dbReference type="Proteomes" id="UP000001194"/>
    </source>
</evidence>
<evidence type="ECO:0000313" key="1">
    <source>
        <dbReference type="EMBL" id="EDR07366.1"/>
    </source>
</evidence>
<sequence length="117" mass="13659">MCVADDNSTIRISFDPRLGSWSYVGNKVGHTLRLTLKESPIKLYTRTQDWTKQQVHEQILDVYDARNVSNYSTIYLKSVIVYVLRRGIIQPLLCMYFEIKAHNVLTNIETAFMSINW</sequence>
<accession>B0DCW2</accession>